<reference evidence="3 4" key="1">
    <citation type="journal article" date="2018" name="Sci. Data">
        <title>The draft genome sequence of cork oak.</title>
        <authorList>
            <person name="Ramos A.M."/>
            <person name="Usie A."/>
            <person name="Barbosa P."/>
            <person name="Barros P.M."/>
            <person name="Capote T."/>
            <person name="Chaves I."/>
            <person name="Simoes F."/>
            <person name="Abreu I."/>
            <person name="Carrasquinho I."/>
            <person name="Faro C."/>
            <person name="Guimaraes J.B."/>
            <person name="Mendonca D."/>
            <person name="Nobrega F."/>
            <person name="Rodrigues L."/>
            <person name="Saibo N.J.M."/>
            <person name="Varela M.C."/>
            <person name="Egas C."/>
            <person name="Matos J."/>
            <person name="Miguel C.M."/>
            <person name="Oliveira M.M."/>
            <person name="Ricardo C.P."/>
            <person name="Goncalves S."/>
        </authorList>
    </citation>
    <scope>NUCLEOTIDE SEQUENCE [LARGE SCALE GENOMIC DNA]</scope>
    <source>
        <strain evidence="4">cv. HL8</strain>
    </source>
</reference>
<feature type="compositionally biased region" description="Basic and acidic residues" evidence="1">
    <location>
        <begin position="62"/>
        <end position="87"/>
    </location>
</feature>
<organism evidence="3 4">
    <name type="scientific">Quercus suber</name>
    <name type="common">Cork oak</name>
    <dbReference type="NCBI Taxonomy" id="58331"/>
    <lineage>
        <taxon>Eukaryota</taxon>
        <taxon>Viridiplantae</taxon>
        <taxon>Streptophyta</taxon>
        <taxon>Embryophyta</taxon>
        <taxon>Tracheophyta</taxon>
        <taxon>Spermatophyta</taxon>
        <taxon>Magnoliopsida</taxon>
        <taxon>eudicotyledons</taxon>
        <taxon>Gunneridae</taxon>
        <taxon>Pentapetalae</taxon>
        <taxon>rosids</taxon>
        <taxon>fabids</taxon>
        <taxon>Fagales</taxon>
        <taxon>Fagaceae</taxon>
        <taxon>Quercus</taxon>
    </lineage>
</organism>
<dbReference type="Proteomes" id="UP000237347">
    <property type="component" value="Unassembled WGS sequence"/>
</dbReference>
<keyword evidence="2" id="KW-1133">Transmembrane helix</keyword>
<dbReference type="EMBL" id="PKMF04000279">
    <property type="protein sequence ID" value="KAK7839656.1"/>
    <property type="molecule type" value="Genomic_DNA"/>
</dbReference>
<accession>A0AAW0KM41</accession>
<feature type="compositionally biased region" description="Basic and acidic residues" evidence="1">
    <location>
        <begin position="251"/>
        <end position="316"/>
    </location>
</feature>
<sequence>MICTEDIFWHLFCMSLGSHGKSFIILHNFAIYLFFFGKHILIFVFHGSQEKHREKKHKKEKRDKEKREGREKREKDRSDGKHTEKKDKKEKHKDKKKEKEKDRVKDKNSAPDEKRLPGQAEGHSGEKLMQNEEMDKDKNGISNKTRFSGHNGEKLSESIHLAELGRRIKDDDRATENKLVEKFTYMDRNEEMVKLVAKGTGTWAEGKDKTKRVDDRKMDLQGIKKEARFSNSLDQNPAAFVQTRVEGLPRPFEKNIEKRMEEKEKTKEKEGGDKRKDKVREKKSQGKDKNRDKEKKKEVKVEHKNTGHNKLKEGNKNDLIGSHYIKTPQLPEGSNKNAASEENLKKRKEVETNGVLHANDGRPNKLARPTSSNHFSENGRMLEPCQTSVTYADRQGAASNLKEPKLNGIIDQSSSVSLKKPMLATAQADQIAEASAKPPNLDSKYLSQVYMVPSSSVSLKKPMPATAQADQIAEAAAKPPHPDSKYLSQVYTVPKMDELSDYDDQEWLFSSNGFQSEKPKVESSRVEETPQVWAEALRIESADVCALPYVIPY</sequence>
<proteinExistence type="predicted"/>
<feature type="region of interest" description="Disordered" evidence="1">
    <location>
        <begin position="228"/>
        <end position="381"/>
    </location>
</feature>
<evidence type="ECO:0000256" key="1">
    <source>
        <dbReference type="SAM" id="MobiDB-lite"/>
    </source>
</evidence>
<comment type="caution">
    <text evidence="3">The sequence shown here is derived from an EMBL/GenBank/DDBJ whole genome shotgun (WGS) entry which is preliminary data.</text>
</comment>
<evidence type="ECO:0000313" key="4">
    <source>
        <dbReference type="Proteomes" id="UP000237347"/>
    </source>
</evidence>
<protein>
    <recommendedName>
        <fullName evidence="5">Myb-like protein X</fullName>
    </recommendedName>
</protein>
<keyword evidence="2" id="KW-0812">Transmembrane</keyword>
<feature type="region of interest" description="Disordered" evidence="1">
    <location>
        <begin position="49"/>
        <end position="159"/>
    </location>
</feature>
<dbReference type="AlphaFoldDB" id="A0AAW0KM41"/>
<keyword evidence="4" id="KW-1185">Reference proteome</keyword>
<feature type="transmembrane region" description="Helical" evidence="2">
    <location>
        <begin position="24"/>
        <end position="45"/>
    </location>
</feature>
<evidence type="ECO:0000313" key="3">
    <source>
        <dbReference type="EMBL" id="KAK7839656.1"/>
    </source>
</evidence>
<dbReference type="PANTHER" id="PTHR34660:SF3">
    <property type="entry name" value="RRM DOMAIN-CONTAINING PROTEIN"/>
    <property type="match status" value="1"/>
</dbReference>
<evidence type="ECO:0008006" key="5">
    <source>
        <dbReference type="Google" id="ProtNLM"/>
    </source>
</evidence>
<gene>
    <name evidence="3" type="ORF">CFP56_017778</name>
</gene>
<feature type="compositionally biased region" description="Basic and acidic residues" evidence="1">
    <location>
        <begin position="97"/>
        <end position="116"/>
    </location>
</feature>
<keyword evidence="2" id="KW-0472">Membrane</keyword>
<feature type="compositionally biased region" description="Basic and acidic residues" evidence="1">
    <location>
        <begin position="342"/>
        <end position="351"/>
    </location>
</feature>
<evidence type="ECO:0000256" key="2">
    <source>
        <dbReference type="SAM" id="Phobius"/>
    </source>
</evidence>
<name>A0AAW0KM41_QUESU</name>
<dbReference type="PANTHER" id="PTHR34660">
    <property type="entry name" value="MYB-LIKE PROTEIN X"/>
    <property type="match status" value="1"/>
</dbReference>
<feature type="compositionally biased region" description="Basic and acidic residues" evidence="1">
    <location>
        <begin position="123"/>
        <end position="139"/>
    </location>
</feature>